<sequence>MEPCVVTSPARQHELHSSRLLSAAAALTVKLIPVQRHGNILLALSRACARRGVHDVSPAQDSVTVRKGLTYQEQQSEMIHEKGQKDTPAIQTGVFPLSVSQPQSAIPALSSSPSRPPTTPHADLLSCPRMRCSDVPTSADLKCLYTEKITRK</sequence>
<comment type="caution">
    <text evidence="2">The sequence shown here is derived from an EMBL/GenBank/DDBJ whole genome shotgun (WGS) entry which is preliminary data.</text>
</comment>
<dbReference type="AlphaFoldDB" id="A0A4Z2HKZ0"/>
<protein>
    <submittedName>
        <fullName evidence="2">Uncharacterized protein</fullName>
    </submittedName>
</protein>
<name>A0A4Z2HKZ0_9TELE</name>
<dbReference type="EMBL" id="SRLO01000220">
    <property type="protein sequence ID" value="TNN66377.1"/>
    <property type="molecule type" value="Genomic_DNA"/>
</dbReference>
<evidence type="ECO:0000313" key="2">
    <source>
        <dbReference type="EMBL" id="TNN66377.1"/>
    </source>
</evidence>
<proteinExistence type="predicted"/>
<accession>A0A4Z2HKZ0</accession>
<feature type="compositionally biased region" description="Low complexity" evidence="1">
    <location>
        <begin position="100"/>
        <end position="113"/>
    </location>
</feature>
<organism evidence="2 3">
    <name type="scientific">Liparis tanakae</name>
    <name type="common">Tanaka's snailfish</name>
    <dbReference type="NCBI Taxonomy" id="230148"/>
    <lineage>
        <taxon>Eukaryota</taxon>
        <taxon>Metazoa</taxon>
        <taxon>Chordata</taxon>
        <taxon>Craniata</taxon>
        <taxon>Vertebrata</taxon>
        <taxon>Euteleostomi</taxon>
        <taxon>Actinopterygii</taxon>
        <taxon>Neopterygii</taxon>
        <taxon>Teleostei</taxon>
        <taxon>Neoteleostei</taxon>
        <taxon>Acanthomorphata</taxon>
        <taxon>Eupercaria</taxon>
        <taxon>Perciformes</taxon>
        <taxon>Cottioidei</taxon>
        <taxon>Cottales</taxon>
        <taxon>Liparidae</taxon>
        <taxon>Liparis</taxon>
    </lineage>
</organism>
<dbReference type="Proteomes" id="UP000314294">
    <property type="component" value="Unassembled WGS sequence"/>
</dbReference>
<reference evidence="2 3" key="1">
    <citation type="submission" date="2019-03" db="EMBL/GenBank/DDBJ databases">
        <title>First draft genome of Liparis tanakae, snailfish: a comprehensive survey of snailfish specific genes.</title>
        <authorList>
            <person name="Kim W."/>
            <person name="Song I."/>
            <person name="Jeong J.-H."/>
            <person name="Kim D."/>
            <person name="Kim S."/>
            <person name="Ryu S."/>
            <person name="Song J.Y."/>
            <person name="Lee S.K."/>
        </authorList>
    </citation>
    <scope>NUCLEOTIDE SEQUENCE [LARGE SCALE GENOMIC DNA]</scope>
    <source>
        <tissue evidence="2">Muscle</tissue>
    </source>
</reference>
<evidence type="ECO:0000256" key="1">
    <source>
        <dbReference type="SAM" id="MobiDB-lite"/>
    </source>
</evidence>
<feature type="region of interest" description="Disordered" evidence="1">
    <location>
        <begin position="99"/>
        <end position="126"/>
    </location>
</feature>
<gene>
    <name evidence="2" type="ORF">EYF80_023416</name>
</gene>
<keyword evidence="3" id="KW-1185">Reference proteome</keyword>
<evidence type="ECO:0000313" key="3">
    <source>
        <dbReference type="Proteomes" id="UP000314294"/>
    </source>
</evidence>